<reference evidence="3" key="1">
    <citation type="submission" date="2020-06" db="EMBL/GenBank/DDBJ databases">
        <authorList>
            <consortium name="Plant Systems Biology data submission"/>
        </authorList>
    </citation>
    <scope>NUCLEOTIDE SEQUENCE</scope>
    <source>
        <strain evidence="3">D6</strain>
    </source>
</reference>
<dbReference type="Gene3D" id="3.30.870.10">
    <property type="entry name" value="Endonuclease Chain A"/>
    <property type="match status" value="2"/>
</dbReference>
<gene>
    <name evidence="3" type="ORF">SEMRO_259_G101400.1</name>
</gene>
<dbReference type="GO" id="GO:0032049">
    <property type="term" value="P:cardiolipin biosynthetic process"/>
    <property type="evidence" value="ECO:0007669"/>
    <property type="project" value="UniProtKB-ARBA"/>
</dbReference>
<sequence>MESAFFQLQTIHSSDLAEGLVFFGPLVGLLLVARLMATYRNLPCRKDPIFGWPMKDPFGGRLHRIIMALADRTGLIPIASSSFAYYGEYRTNMFAEGHLASPTAQVQPGPQVEASADLSADGLEQHLQKYDVQCGNTSQDTWHRSQANVDNFTIGNEASLEERLQLIAKAKSAVWIITWCFEDSNSGNLLAEALIAKARAGVDVRVIVDACNLYYLFHKEKLTGKNQETKVLHKLVQGGIKVRMLDTWFEEKKPSYVCGSHRKMMLVDDSYLLTGGRNISDEYLASDTFHFKDMDVTLQSSSFGTSTRSLYESLWGKSRHVNHLTQAIHSTATKAKSKQLSGDDGDEIEPTESESIDLDSSTETCSVVAVSLGGPSLNLDQSTTTSIQQNSPLDSTTPIYVDREVALFQLDHKAGNPKGEDIIFSTLLYLIETAKEKIDLVHVYFQLLPGLEEAIAGANARGVRIRLITNSGETTDLRFFNKLFGQAVRRMLELGVEVYIPTSKNSADKLNYCIHYKMAMIDSKVVMMGSWNCIGISVFHDDEFSVVMFDQADKDQHNRSLGDTAYQPFEDALQDGFVTRIESLSEDDFGVALHYQVLASKAAKRQMERGF</sequence>
<feature type="region of interest" description="Disordered" evidence="1">
    <location>
        <begin position="332"/>
        <end position="357"/>
    </location>
</feature>
<dbReference type="SUPFAM" id="SSF56024">
    <property type="entry name" value="Phospholipase D/nuclease"/>
    <property type="match status" value="2"/>
</dbReference>
<dbReference type="GO" id="GO:0030572">
    <property type="term" value="F:phosphatidyltransferase activity"/>
    <property type="evidence" value="ECO:0007669"/>
    <property type="project" value="UniProtKB-ARBA"/>
</dbReference>
<evidence type="ECO:0000256" key="1">
    <source>
        <dbReference type="SAM" id="MobiDB-lite"/>
    </source>
</evidence>
<dbReference type="AlphaFoldDB" id="A0A9N8DUK8"/>
<dbReference type="Proteomes" id="UP001153069">
    <property type="component" value="Unassembled WGS sequence"/>
</dbReference>
<keyword evidence="4" id="KW-1185">Reference proteome</keyword>
<accession>A0A9N8DUK8</accession>
<feature type="domain" description="PLD phosphodiesterase" evidence="2">
    <location>
        <begin position="261"/>
        <end position="283"/>
    </location>
</feature>
<evidence type="ECO:0000259" key="2">
    <source>
        <dbReference type="PROSITE" id="PS50035"/>
    </source>
</evidence>
<protein>
    <submittedName>
        <fullName evidence="3">Phospholipase D</fullName>
    </submittedName>
</protein>
<proteinExistence type="predicted"/>
<dbReference type="PANTHER" id="PTHR21248:SF22">
    <property type="entry name" value="PHOSPHOLIPASE D"/>
    <property type="match status" value="1"/>
</dbReference>
<dbReference type="InterPro" id="IPR001736">
    <property type="entry name" value="PLipase_D/transphosphatidylase"/>
</dbReference>
<dbReference type="EMBL" id="CAICTM010000258">
    <property type="protein sequence ID" value="CAB9506239.1"/>
    <property type="molecule type" value="Genomic_DNA"/>
</dbReference>
<dbReference type="OrthoDB" id="14911at2759"/>
<name>A0A9N8DUK8_9STRA</name>
<organism evidence="3 4">
    <name type="scientific">Seminavis robusta</name>
    <dbReference type="NCBI Taxonomy" id="568900"/>
    <lineage>
        <taxon>Eukaryota</taxon>
        <taxon>Sar</taxon>
        <taxon>Stramenopiles</taxon>
        <taxon>Ochrophyta</taxon>
        <taxon>Bacillariophyta</taxon>
        <taxon>Bacillariophyceae</taxon>
        <taxon>Bacillariophycidae</taxon>
        <taxon>Naviculales</taxon>
        <taxon>Naviculaceae</taxon>
        <taxon>Seminavis</taxon>
    </lineage>
</organism>
<dbReference type="InterPro" id="IPR025202">
    <property type="entry name" value="PLD-like_dom"/>
</dbReference>
<evidence type="ECO:0000313" key="4">
    <source>
        <dbReference type="Proteomes" id="UP001153069"/>
    </source>
</evidence>
<dbReference type="PROSITE" id="PS50035">
    <property type="entry name" value="PLD"/>
    <property type="match status" value="1"/>
</dbReference>
<dbReference type="Pfam" id="PF13091">
    <property type="entry name" value="PLDc_2"/>
    <property type="match status" value="2"/>
</dbReference>
<dbReference type="PANTHER" id="PTHR21248">
    <property type="entry name" value="CARDIOLIPIN SYNTHASE"/>
    <property type="match status" value="1"/>
</dbReference>
<evidence type="ECO:0000313" key="3">
    <source>
        <dbReference type="EMBL" id="CAB9506239.1"/>
    </source>
</evidence>
<comment type="caution">
    <text evidence="3">The sequence shown here is derived from an EMBL/GenBank/DDBJ whole genome shotgun (WGS) entry which is preliminary data.</text>
</comment>
<feature type="compositionally biased region" description="Acidic residues" evidence="1">
    <location>
        <begin position="343"/>
        <end position="357"/>
    </location>
</feature>